<evidence type="ECO:0000313" key="3">
    <source>
        <dbReference type="Proteomes" id="UP000297245"/>
    </source>
</evidence>
<keyword evidence="3" id="KW-1185">Reference proteome</keyword>
<reference evidence="2 3" key="1">
    <citation type="journal article" date="2019" name="Nat. Ecol. Evol.">
        <title>Megaphylogeny resolves global patterns of mushroom evolution.</title>
        <authorList>
            <person name="Varga T."/>
            <person name="Krizsan K."/>
            <person name="Foldi C."/>
            <person name="Dima B."/>
            <person name="Sanchez-Garcia M."/>
            <person name="Sanchez-Ramirez S."/>
            <person name="Szollosi G.J."/>
            <person name="Szarkandi J.G."/>
            <person name="Papp V."/>
            <person name="Albert L."/>
            <person name="Andreopoulos W."/>
            <person name="Angelini C."/>
            <person name="Antonin V."/>
            <person name="Barry K.W."/>
            <person name="Bougher N.L."/>
            <person name="Buchanan P."/>
            <person name="Buyck B."/>
            <person name="Bense V."/>
            <person name="Catcheside P."/>
            <person name="Chovatia M."/>
            <person name="Cooper J."/>
            <person name="Damon W."/>
            <person name="Desjardin D."/>
            <person name="Finy P."/>
            <person name="Geml J."/>
            <person name="Haridas S."/>
            <person name="Hughes K."/>
            <person name="Justo A."/>
            <person name="Karasinski D."/>
            <person name="Kautmanova I."/>
            <person name="Kiss B."/>
            <person name="Kocsube S."/>
            <person name="Kotiranta H."/>
            <person name="LaButti K.M."/>
            <person name="Lechner B.E."/>
            <person name="Liimatainen K."/>
            <person name="Lipzen A."/>
            <person name="Lukacs Z."/>
            <person name="Mihaltcheva S."/>
            <person name="Morgado L.N."/>
            <person name="Niskanen T."/>
            <person name="Noordeloos M.E."/>
            <person name="Ohm R.A."/>
            <person name="Ortiz-Santana B."/>
            <person name="Ovrebo C."/>
            <person name="Racz N."/>
            <person name="Riley R."/>
            <person name="Savchenko A."/>
            <person name="Shiryaev A."/>
            <person name="Soop K."/>
            <person name="Spirin V."/>
            <person name="Szebenyi C."/>
            <person name="Tomsovsky M."/>
            <person name="Tulloss R.E."/>
            <person name="Uehling J."/>
            <person name="Grigoriev I.V."/>
            <person name="Vagvolgyi C."/>
            <person name="Papp T."/>
            <person name="Martin F.M."/>
            <person name="Miettinen O."/>
            <person name="Hibbett D.S."/>
            <person name="Nagy L.G."/>
        </authorList>
    </citation>
    <scope>NUCLEOTIDE SEQUENCE [LARGE SCALE GENOMIC DNA]</scope>
    <source>
        <strain evidence="2 3">CBS 962.96</strain>
    </source>
</reference>
<accession>A0A4S8L242</accession>
<dbReference type="Proteomes" id="UP000297245">
    <property type="component" value="Unassembled WGS sequence"/>
</dbReference>
<dbReference type="EMBL" id="ML179738">
    <property type="protein sequence ID" value="THU82351.1"/>
    <property type="molecule type" value="Genomic_DNA"/>
</dbReference>
<feature type="signal peptide" evidence="1">
    <location>
        <begin position="1"/>
        <end position="25"/>
    </location>
</feature>
<name>A0A4S8L242_DENBC</name>
<evidence type="ECO:0008006" key="4">
    <source>
        <dbReference type="Google" id="ProtNLM"/>
    </source>
</evidence>
<evidence type="ECO:0000256" key="1">
    <source>
        <dbReference type="SAM" id="SignalP"/>
    </source>
</evidence>
<organism evidence="2 3">
    <name type="scientific">Dendrothele bispora (strain CBS 962.96)</name>
    <dbReference type="NCBI Taxonomy" id="1314807"/>
    <lineage>
        <taxon>Eukaryota</taxon>
        <taxon>Fungi</taxon>
        <taxon>Dikarya</taxon>
        <taxon>Basidiomycota</taxon>
        <taxon>Agaricomycotina</taxon>
        <taxon>Agaricomycetes</taxon>
        <taxon>Agaricomycetidae</taxon>
        <taxon>Agaricales</taxon>
        <taxon>Agaricales incertae sedis</taxon>
        <taxon>Dendrothele</taxon>
    </lineage>
</organism>
<sequence>MLLLLSLFLLPSLLLLRLLLLPTFAKCVKRTTQPIATGTSATLTTRPPKTVELLLVTSRGDAWLEFRVTFFQLSPNSSEPPYGYDNTNLAKMWKRAETLRIR</sequence>
<proteinExistence type="predicted"/>
<dbReference type="AlphaFoldDB" id="A0A4S8L242"/>
<evidence type="ECO:0000313" key="2">
    <source>
        <dbReference type="EMBL" id="THU82351.1"/>
    </source>
</evidence>
<keyword evidence="1" id="KW-0732">Signal</keyword>
<protein>
    <recommendedName>
        <fullName evidence="4">Secreted protein</fullName>
    </recommendedName>
</protein>
<feature type="chain" id="PRO_5020441651" description="Secreted protein" evidence="1">
    <location>
        <begin position="26"/>
        <end position="102"/>
    </location>
</feature>
<gene>
    <name evidence="2" type="ORF">K435DRAFT_808358</name>
</gene>